<dbReference type="Proteomes" id="UP000549457">
    <property type="component" value="Unassembled WGS sequence"/>
</dbReference>
<comment type="caution">
    <text evidence="3">The sequence shown here is derived from an EMBL/GenBank/DDBJ whole genome shotgun (WGS) entry which is preliminary data.</text>
</comment>
<organism evidence="3 4">
    <name type="scientific">Amaricoccus macauensis</name>
    <dbReference type="NCBI Taxonomy" id="57001"/>
    <lineage>
        <taxon>Bacteria</taxon>
        <taxon>Pseudomonadati</taxon>
        <taxon>Pseudomonadota</taxon>
        <taxon>Alphaproteobacteria</taxon>
        <taxon>Rhodobacterales</taxon>
        <taxon>Paracoccaceae</taxon>
        <taxon>Amaricoccus</taxon>
    </lineage>
</organism>
<dbReference type="EMBL" id="JACHFM010000001">
    <property type="protein sequence ID" value="MBB5220358.1"/>
    <property type="molecule type" value="Genomic_DNA"/>
</dbReference>
<accession>A0A840SJN2</accession>
<evidence type="ECO:0000256" key="2">
    <source>
        <dbReference type="SAM" id="Phobius"/>
    </source>
</evidence>
<evidence type="ECO:0000313" key="4">
    <source>
        <dbReference type="Proteomes" id="UP000549457"/>
    </source>
</evidence>
<keyword evidence="2" id="KW-1133">Transmembrane helix</keyword>
<dbReference type="RefSeq" id="WP_184146377.1">
    <property type="nucleotide sequence ID" value="NZ_JACHFM010000001.1"/>
</dbReference>
<evidence type="ECO:0000313" key="3">
    <source>
        <dbReference type="EMBL" id="MBB5220358.1"/>
    </source>
</evidence>
<evidence type="ECO:0000256" key="1">
    <source>
        <dbReference type="SAM" id="MobiDB-lite"/>
    </source>
</evidence>
<feature type="region of interest" description="Disordered" evidence="1">
    <location>
        <begin position="57"/>
        <end position="78"/>
    </location>
</feature>
<feature type="transmembrane region" description="Helical" evidence="2">
    <location>
        <begin position="33"/>
        <end position="52"/>
    </location>
</feature>
<proteinExistence type="predicted"/>
<protein>
    <submittedName>
        <fullName evidence="3">Uncharacterized protein</fullName>
    </submittedName>
</protein>
<sequence length="78" mass="8172">METIATALTVIIGLVILTFTVCGAYGLGGWLAVAAMGGVGSFAGMLFMCGGARRDREEEGGFSGGRFHPIFTRQERQG</sequence>
<feature type="transmembrane region" description="Helical" evidence="2">
    <location>
        <begin position="7"/>
        <end position="27"/>
    </location>
</feature>
<keyword evidence="4" id="KW-1185">Reference proteome</keyword>
<reference evidence="3 4" key="1">
    <citation type="submission" date="2020-08" db="EMBL/GenBank/DDBJ databases">
        <title>Genomic Encyclopedia of Type Strains, Phase IV (KMG-IV): sequencing the most valuable type-strain genomes for metagenomic binning, comparative biology and taxonomic classification.</title>
        <authorList>
            <person name="Goeker M."/>
        </authorList>
    </citation>
    <scope>NUCLEOTIDE SEQUENCE [LARGE SCALE GENOMIC DNA]</scope>
    <source>
        <strain evidence="3 4">DSM 101730</strain>
    </source>
</reference>
<name>A0A840SJN2_9RHOB</name>
<gene>
    <name evidence="3" type="ORF">HNP73_000279</name>
</gene>
<keyword evidence="2" id="KW-0472">Membrane</keyword>
<dbReference type="AlphaFoldDB" id="A0A840SJN2"/>
<keyword evidence="2" id="KW-0812">Transmembrane</keyword>